<feature type="domain" description="SCP" evidence="2">
    <location>
        <begin position="109"/>
        <end position="231"/>
    </location>
</feature>
<dbReference type="Gene3D" id="3.40.33.10">
    <property type="entry name" value="CAP"/>
    <property type="match status" value="1"/>
</dbReference>
<dbReference type="EMBL" id="PDEQ01000007">
    <property type="protein sequence ID" value="PEN12515.1"/>
    <property type="molecule type" value="Genomic_DNA"/>
</dbReference>
<dbReference type="Proteomes" id="UP000220102">
    <property type="component" value="Unassembled WGS sequence"/>
</dbReference>
<dbReference type="Pfam" id="PF00188">
    <property type="entry name" value="CAP"/>
    <property type="match status" value="1"/>
</dbReference>
<dbReference type="InterPro" id="IPR014044">
    <property type="entry name" value="CAP_dom"/>
</dbReference>
<keyword evidence="1" id="KW-0812">Transmembrane</keyword>
<dbReference type="PANTHER" id="PTHR31157">
    <property type="entry name" value="SCP DOMAIN-CONTAINING PROTEIN"/>
    <property type="match status" value="1"/>
</dbReference>
<evidence type="ECO:0000313" key="3">
    <source>
        <dbReference type="EMBL" id="PEN12515.1"/>
    </source>
</evidence>
<evidence type="ECO:0000256" key="1">
    <source>
        <dbReference type="SAM" id="Phobius"/>
    </source>
</evidence>
<keyword evidence="1" id="KW-1133">Transmembrane helix</keyword>
<feature type="transmembrane region" description="Helical" evidence="1">
    <location>
        <begin position="34"/>
        <end position="53"/>
    </location>
</feature>
<dbReference type="PANTHER" id="PTHR31157:SF1">
    <property type="entry name" value="SCP DOMAIN-CONTAINING PROTEIN"/>
    <property type="match status" value="1"/>
</dbReference>
<comment type="caution">
    <text evidence="3">The sequence shown here is derived from an EMBL/GenBank/DDBJ whole genome shotgun (WGS) entry which is preliminary data.</text>
</comment>
<reference evidence="3 4" key="1">
    <citation type="submission" date="2017-10" db="EMBL/GenBank/DDBJ databases">
        <title>Draft genome of Longibacter Salinarum.</title>
        <authorList>
            <person name="Goh K.M."/>
            <person name="Shamsir M.S."/>
            <person name="Lim S.W."/>
        </authorList>
    </citation>
    <scope>NUCLEOTIDE SEQUENCE [LARGE SCALE GENOMIC DNA]</scope>
    <source>
        <strain evidence="3 4">KCTC 52045</strain>
    </source>
</reference>
<dbReference type="CDD" id="cd05379">
    <property type="entry name" value="CAP_bacterial"/>
    <property type="match status" value="1"/>
</dbReference>
<sequence>MVSARSSQRLALSCRDVSFLSPLSPYSRMFTRSVLRSSILAVAVVALMVSIVGCGSVNMRCDGAGGGYSCTQIDGPPEQHSRTSYQPVWSDEYYDLAYGWSLVSDEVVSLTNAERNDRGRSVLREDATLSQIACWHNQDMLGHGYMGHEDSDDRMPSDRVAREHRRLIGTVGENTLTTGRMDRDASRESQMRWAESIMRQWMNSTGHRSNILDRDWTHLGACVSQDSSASRGTQVFAQAWAYLEEPLPWTMSPGDSIAVSFQLEKAPAPPRRYEWAPAGENLAKAFNEGTGQPLTEKLYLPESTGTYALRVLVPKGGGRYTVVGGPRVWVKPPGEPAY</sequence>
<dbReference type="SUPFAM" id="SSF55797">
    <property type="entry name" value="PR-1-like"/>
    <property type="match status" value="1"/>
</dbReference>
<gene>
    <name evidence="3" type="ORF">CRI94_13390</name>
</gene>
<dbReference type="InterPro" id="IPR035940">
    <property type="entry name" value="CAP_sf"/>
</dbReference>
<keyword evidence="1" id="KW-0472">Membrane</keyword>
<proteinExistence type="predicted"/>
<name>A0A2A8CUX6_9BACT</name>
<evidence type="ECO:0000259" key="2">
    <source>
        <dbReference type="Pfam" id="PF00188"/>
    </source>
</evidence>
<keyword evidence="4" id="KW-1185">Reference proteome</keyword>
<accession>A0A2A8CUX6</accession>
<dbReference type="OrthoDB" id="982527at2"/>
<dbReference type="AlphaFoldDB" id="A0A2A8CUX6"/>
<organism evidence="3 4">
    <name type="scientific">Longibacter salinarum</name>
    <dbReference type="NCBI Taxonomy" id="1850348"/>
    <lineage>
        <taxon>Bacteria</taxon>
        <taxon>Pseudomonadati</taxon>
        <taxon>Rhodothermota</taxon>
        <taxon>Rhodothermia</taxon>
        <taxon>Rhodothermales</taxon>
        <taxon>Salisaetaceae</taxon>
        <taxon>Longibacter</taxon>
    </lineage>
</organism>
<evidence type="ECO:0000313" key="4">
    <source>
        <dbReference type="Proteomes" id="UP000220102"/>
    </source>
</evidence>
<protein>
    <recommendedName>
        <fullName evidence="2">SCP domain-containing protein</fullName>
    </recommendedName>
</protein>